<name>A0A9D5S926_XYLRU</name>
<keyword evidence="1" id="KW-0812">Transmembrane</keyword>
<accession>A0A9D5S926</accession>
<dbReference type="Proteomes" id="UP000806522">
    <property type="component" value="Unassembled WGS sequence"/>
</dbReference>
<protein>
    <submittedName>
        <fullName evidence="2">Uncharacterized protein</fullName>
    </submittedName>
</protein>
<evidence type="ECO:0000313" key="3">
    <source>
        <dbReference type="Proteomes" id="UP000806522"/>
    </source>
</evidence>
<dbReference type="EMBL" id="SUYC01000017">
    <property type="protein sequence ID" value="MBE6271774.1"/>
    <property type="molecule type" value="Genomic_DNA"/>
</dbReference>
<keyword evidence="1" id="KW-0472">Membrane</keyword>
<gene>
    <name evidence="2" type="ORF">E7101_12650</name>
</gene>
<feature type="transmembrane region" description="Helical" evidence="1">
    <location>
        <begin position="6"/>
        <end position="28"/>
    </location>
</feature>
<sequence>MDTTLIITVALAAAIVVVLLVLIGIIIYQRWRIGDQNVFIERFIHQNEEQRQKMRKAGIL</sequence>
<evidence type="ECO:0000256" key="1">
    <source>
        <dbReference type="SAM" id="Phobius"/>
    </source>
</evidence>
<organism evidence="2 3">
    <name type="scientific">Xylanibacter ruminicola</name>
    <name type="common">Prevotella ruminicola</name>
    <dbReference type="NCBI Taxonomy" id="839"/>
    <lineage>
        <taxon>Bacteria</taxon>
        <taxon>Pseudomonadati</taxon>
        <taxon>Bacteroidota</taxon>
        <taxon>Bacteroidia</taxon>
        <taxon>Bacteroidales</taxon>
        <taxon>Prevotellaceae</taxon>
        <taxon>Xylanibacter</taxon>
    </lineage>
</organism>
<reference evidence="2" key="1">
    <citation type="submission" date="2019-04" db="EMBL/GenBank/DDBJ databases">
        <title>Evolution of Biomass-Degrading Anaerobic Consortia Revealed by Metagenomics.</title>
        <authorList>
            <person name="Peng X."/>
        </authorList>
    </citation>
    <scope>NUCLEOTIDE SEQUENCE</scope>
    <source>
        <strain evidence="2">SIG140</strain>
    </source>
</reference>
<comment type="caution">
    <text evidence="2">The sequence shown here is derived from an EMBL/GenBank/DDBJ whole genome shotgun (WGS) entry which is preliminary data.</text>
</comment>
<evidence type="ECO:0000313" key="2">
    <source>
        <dbReference type="EMBL" id="MBE6271774.1"/>
    </source>
</evidence>
<keyword evidence="1" id="KW-1133">Transmembrane helix</keyword>
<proteinExistence type="predicted"/>
<dbReference type="AlphaFoldDB" id="A0A9D5S926"/>